<dbReference type="Gene3D" id="1.10.4160.10">
    <property type="entry name" value="Hydantoin permease"/>
    <property type="match status" value="1"/>
</dbReference>
<evidence type="ECO:0000256" key="6">
    <source>
        <dbReference type="ARBA" id="ARBA00023136"/>
    </source>
</evidence>
<keyword evidence="6 7" id="KW-0472">Membrane</keyword>
<dbReference type="InterPro" id="IPR001248">
    <property type="entry name" value="Pur-cyt_permease"/>
</dbReference>
<feature type="transmembrane region" description="Helical" evidence="7">
    <location>
        <begin position="383"/>
        <end position="402"/>
    </location>
</feature>
<evidence type="ECO:0000256" key="1">
    <source>
        <dbReference type="ARBA" id="ARBA00004141"/>
    </source>
</evidence>
<dbReference type="OrthoDB" id="5428495at2759"/>
<gene>
    <name evidence="8" type="ORF">BABINDRAFT_168633</name>
</gene>
<evidence type="ECO:0000256" key="5">
    <source>
        <dbReference type="ARBA" id="ARBA00022989"/>
    </source>
</evidence>
<protein>
    <recommendedName>
        <fullName evidence="10">Purine-cytosine permease</fullName>
    </recommendedName>
</protein>
<evidence type="ECO:0000256" key="7">
    <source>
        <dbReference type="SAM" id="Phobius"/>
    </source>
</evidence>
<dbReference type="InterPro" id="IPR026030">
    <property type="entry name" value="Pur-cyt_permease_Fcy2/21/22"/>
</dbReference>
<dbReference type="GO" id="GO:0000329">
    <property type="term" value="C:fungal-type vacuole membrane"/>
    <property type="evidence" value="ECO:0007669"/>
    <property type="project" value="TreeGrafter"/>
</dbReference>
<feature type="transmembrane region" description="Helical" evidence="7">
    <location>
        <begin position="408"/>
        <end position="428"/>
    </location>
</feature>
<keyword evidence="4 7" id="KW-0812">Transmembrane</keyword>
<dbReference type="GO" id="GO:0005886">
    <property type="term" value="C:plasma membrane"/>
    <property type="evidence" value="ECO:0007669"/>
    <property type="project" value="TreeGrafter"/>
</dbReference>
<dbReference type="EMBL" id="KV454437">
    <property type="protein sequence ID" value="ODQ78055.1"/>
    <property type="molecule type" value="Genomic_DNA"/>
</dbReference>
<comment type="similarity">
    <text evidence="2">Belongs to the purine-cytosine permease (2.A.39) family.</text>
</comment>
<dbReference type="Pfam" id="PF02133">
    <property type="entry name" value="Transp_cyt_pur"/>
    <property type="match status" value="1"/>
</dbReference>
<feature type="transmembrane region" description="Helical" evidence="7">
    <location>
        <begin position="256"/>
        <end position="278"/>
    </location>
</feature>
<accession>A0A1E3QK45</accession>
<name>A0A1E3QK45_9ASCO</name>
<dbReference type="RefSeq" id="XP_018983383.1">
    <property type="nucleotide sequence ID" value="XM_019130596.1"/>
</dbReference>
<feature type="transmembrane region" description="Helical" evidence="7">
    <location>
        <begin position="76"/>
        <end position="99"/>
    </location>
</feature>
<evidence type="ECO:0000256" key="2">
    <source>
        <dbReference type="ARBA" id="ARBA00008974"/>
    </source>
</evidence>
<organism evidence="8 9">
    <name type="scientific">Babjeviella inositovora NRRL Y-12698</name>
    <dbReference type="NCBI Taxonomy" id="984486"/>
    <lineage>
        <taxon>Eukaryota</taxon>
        <taxon>Fungi</taxon>
        <taxon>Dikarya</taxon>
        <taxon>Ascomycota</taxon>
        <taxon>Saccharomycotina</taxon>
        <taxon>Pichiomycetes</taxon>
        <taxon>Serinales incertae sedis</taxon>
        <taxon>Babjeviella</taxon>
    </lineage>
</organism>
<dbReference type="GeneID" id="30148449"/>
<keyword evidence="9" id="KW-1185">Reference proteome</keyword>
<keyword evidence="3" id="KW-0813">Transport</keyword>
<feature type="transmembrane region" description="Helical" evidence="7">
    <location>
        <begin position="216"/>
        <end position="236"/>
    </location>
</feature>
<comment type="subcellular location">
    <subcellularLocation>
        <location evidence="1">Membrane</location>
        <topology evidence="1">Multi-pass membrane protein</topology>
    </subcellularLocation>
</comment>
<dbReference type="Proteomes" id="UP000094336">
    <property type="component" value="Unassembled WGS sequence"/>
</dbReference>
<sequence>MKEAHSEKLHLQNSGEDVYSYEVELEGSDTNTDAIQKNFFSYFRYISRRLDSFGVETRGIERVPSYERSTNVRRQFLLACGLWLSAAGGLSSMSVFFLGPLLFDLSLRQSLIAGQIPQLIGCAVAAYLSLMGPKSGCRQMVGARYLFGWYFVRLIALCAIIGVIGWSVVNSVVGGQILNSVSDGKVSLVVGIIIICVISLVVAVFGIKQVLKVEMLLSLPVFLGFMLLYICAAWKYGSFVTVDSTPDHETTIGNSFSFASVAYSTTATWGSISADYYLLFPEDTSDTYIFMLTFFGLALPTTFVSVLGTLIGNIALGYQPWGDVYNTTGMGGLLHQAFIHWGKVGKFFVMLLFLSLISNNIINNYSAAFGIQLASSWLRKIPRWFWAIIVTCITLVGALVGRNEFSTILGNFLPMIGYWISMYFVLLLEENTIFRTARFHHLYTKEFPAGVDSTIEEEKPSSTGRYALSLRRKKQYYNWNCWNDQSRLTHGLAATFSSVVGAVGAALGMSQAYYVGPIAKAVGGEFGGDVGMWVCMGIAGLLYPPLRYLELKRFGR</sequence>
<keyword evidence="5 7" id="KW-1133">Transmembrane helix</keyword>
<dbReference type="AlphaFoldDB" id="A0A1E3QK45"/>
<feature type="transmembrane region" description="Helical" evidence="7">
    <location>
        <begin position="290"/>
        <end position="318"/>
    </location>
</feature>
<evidence type="ECO:0000313" key="9">
    <source>
        <dbReference type="Proteomes" id="UP000094336"/>
    </source>
</evidence>
<dbReference type="GO" id="GO:0022857">
    <property type="term" value="F:transmembrane transporter activity"/>
    <property type="evidence" value="ECO:0007669"/>
    <property type="project" value="InterPro"/>
</dbReference>
<feature type="transmembrane region" description="Helical" evidence="7">
    <location>
        <begin position="338"/>
        <end position="362"/>
    </location>
</feature>
<dbReference type="PANTHER" id="PTHR31806:SF17">
    <property type="entry name" value="VITAMIN B6 TRANSPORTER TPN1"/>
    <property type="match status" value="1"/>
</dbReference>
<feature type="transmembrane region" description="Helical" evidence="7">
    <location>
        <begin position="111"/>
        <end position="130"/>
    </location>
</feature>
<dbReference type="PANTHER" id="PTHR31806">
    <property type="entry name" value="PURINE-CYTOSINE PERMEASE FCY2-RELATED"/>
    <property type="match status" value="1"/>
</dbReference>
<evidence type="ECO:0000256" key="3">
    <source>
        <dbReference type="ARBA" id="ARBA00022448"/>
    </source>
</evidence>
<evidence type="ECO:0000313" key="8">
    <source>
        <dbReference type="EMBL" id="ODQ78055.1"/>
    </source>
</evidence>
<reference evidence="9" key="1">
    <citation type="submission" date="2016-05" db="EMBL/GenBank/DDBJ databases">
        <title>Comparative genomics of biotechnologically important yeasts.</title>
        <authorList>
            <consortium name="DOE Joint Genome Institute"/>
            <person name="Riley R."/>
            <person name="Haridas S."/>
            <person name="Wolfe K.H."/>
            <person name="Lopes M.R."/>
            <person name="Hittinger C.T."/>
            <person name="Goker M."/>
            <person name="Salamov A."/>
            <person name="Wisecaver J."/>
            <person name="Long T.M."/>
            <person name="Aerts A.L."/>
            <person name="Barry K."/>
            <person name="Choi C."/>
            <person name="Clum A."/>
            <person name="Coughlan A.Y."/>
            <person name="Deshpande S."/>
            <person name="Douglass A.P."/>
            <person name="Hanson S.J."/>
            <person name="Klenk H.-P."/>
            <person name="Labutti K."/>
            <person name="Lapidus A."/>
            <person name="Lindquist E."/>
            <person name="Lipzen A."/>
            <person name="Meier-Kolthoff J.P."/>
            <person name="Ohm R.A."/>
            <person name="Otillar R.P."/>
            <person name="Pangilinan J."/>
            <person name="Peng Y."/>
            <person name="Rokas A."/>
            <person name="Rosa C.A."/>
            <person name="Scheuner C."/>
            <person name="Sibirny A.A."/>
            <person name="Slot J.C."/>
            <person name="Stielow J.B."/>
            <person name="Sun H."/>
            <person name="Kurtzman C.P."/>
            <person name="Blackwell M."/>
            <person name="Grigoriev I.V."/>
            <person name="Jeffries T.W."/>
        </authorList>
    </citation>
    <scope>NUCLEOTIDE SEQUENCE [LARGE SCALE GENOMIC DNA]</scope>
    <source>
        <strain evidence="9">NRRL Y-12698</strain>
    </source>
</reference>
<feature type="transmembrane region" description="Helical" evidence="7">
    <location>
        <begin position="526"/>
        <end position="546"/>
    </location>
</feature>
<feature type="transmembrane region" description="Helical" evidence="7">
    <location>
        <begin position="150"/>
        <end position="168"/>
    </location>
</feature>
<dbReference type="PIRSF" id="PIRSF002744">
    <property type="entry name" value="Pur-cyt_permease"/>
    <property type="match status" value="1"/>
</dbReference>
<feature type="transmembrane region" description="Helical" evidence="7">
    <location>
        <begin position="188"/>
        <end position="207"/>
    </location>
</feature>
<proteinExistence type="inferred from homology"/>
<dbReference type="STRING" id="984486.A0A1E3QK45"/>
<feature type="transmembrane region" description="Helical" evidence="7">
    <location>
        <begin position="492"/>
        <end position="514"/>
    </location>
</feature>
<evidence type="ECO:0008006" key="10">
    <source>
        <dbReference type="Google" id="ProtNLM"/>
    </source>
</evidence>
<evidence type="ECO:0000256" key="4">
    <source>
        <dbReference type="ARBA" id="ARBA00022692"/>
    </source>
</evidence>